<dbReference type="PaxDb" id="3218-PP1S94_128V6.1"/>
<evidence type="ECO:0000256" key="5">
    <source>
        <dbReference type="ARBA" id="ARBA00023212"/>
    </source>
</evidence>
<keyword evidence="6" id="KW-0175">Coiled coil</keyword>
<evidence type="ECO:0000256" key="3">
    <source>
        <dbReference type="ARBA" id="ARBA00022490"/>
    </source>
</evidence>
<sequence>MMLGRSTLDVRSSLVQGIFIQSSYKDGMPMIRDLGDDNGDDSADQPLHHLIITSRMRMTIGDDEARNSVLSEESEESEEGILGEEHQKEEESEEVGHLMEEPVMEDSEIQVHADNHGDETNTEDDESDHYADREETQLVVHVQTAMRNVLRSIVRYIMGVRNVRRGTIILSLTLKMTERELILKVNEQVTLINLAEESEFEADKMEGDSVCIGMNGALHAEVSALELLSNADIKVNGEQPAHHDQSDVTEEAQQSGYSRNTHHDRIVPRSTKPALTKATEKLLIDKRKSHSIVPRGKIARPSSAPTLGTLHAQSEPDRYNRAKHATTVEVKASDCALQSGRAPIQLATEKRASSIGRPVDSDALKPRTPSHLMRRYYPAAHTKNGGAISGVIRAASSRTSKEDQEALETIEIDREAKFEETLAALRLKTEKMKAKEEEKNQTQAKSQEEIDNMMKQWRKSLTFTATPLPSFYQETGPLKVEVKKIPPTRPKSPKLRTSRRSSQVAEHESSRSALARTRGDLRASHLGVPYKTSDLIDGKNATFRKSMTRIPFTDKIAVRSKIDAHGNSEAAGKEKSDSIPPSRKISIAVVPESGMDMTTKQPDAWEAASSNRRRDQFQMVFP</sequence>
<dbReference type="PANTHER" id="PTHR46372">
    <property type="entry name" value="PROTEIN WVD2-LIKE 3"/>
    <property type="match status" value="1"/>
</dbReference>
<dbReference type="Proteomes" id="UP000006727">
    <property type="component" value="Chromosome 20"/>
</dbReference>
<dbReference type="EnsemblPlants" id="Pp3c20_13190V3.2">
    <property type="protein sequence ID" value="Pp3c20_13190V3.2"/>
    <property type="gene ID" value="Pp3c20_13190"/>
</dbReference>
<reference evidence="10" key="3">
    <citation type="submission" date="2020-12" db="UniProtKB">
        <authorList>
            <consortium name="EnsemblPlants"/>
        </authorList>
    </citation>
    <scope>IDENTIFICATION</scope>
</reference>
<dbReference type="Gramene" id="Pp3c20_13190V3.2">
    <property type="protein sequence ID" value="Pp3c20_13190V3.2"/>
    <property type="gene ID" value="Pp3c20_13190"/>
</dbReference>
<comment type="similarity">
    <text evidence="2">Belongs to the TPX2 family.</text>
</comment>
<gene>
    <name evidence="9" type="ORF">PHYPA_025078</name>
</gene>
<dbReference type="GO" id="GO:0005874">
    <property type="term" value="C:microtubule"/>
    <property type="evidence" value="ECO:0007669"/>
    <property type="project" value="UniProtKB-KW"/>
</dbReference>
<evidence type="ECO:0000313" key="9">
    <source>
        <dbReference type="EMBL" id="PNR33135.1"/>
    </source>
</evidence>
<feature type="compositionally biased region" description="Acidic residues" evidence="7">
    <location>
        <begin position="72"/>
        <end position="82"/>
    </location>
</feature>
<dbReference type="GO" id="GO:0008017">
    <property type="term" value="F:microtubule binding"/>
    <property type="evidence" value="ECO:0007669"/>
    <property type="project" value="InterPro"/>
</dbReference>
<proteinExistence type="inferred from homology"/>
<evidence type="ECO:0000256" key="1">
    <source>
        <dbReference type="ARBA" id="ARBA00004245"/>
    </source>
</evidence>
<keyword evidence="5" id="KW-0206">Cytoskeleton</keyword>
<reference evidence="9 11" key="1">
    <citation type="journal article" date="2008" name="Science">
        <title>The Physcomitrella genome reveals evolutionary insights into the conquest of land by plants.</title>
        <authorList>
            <person name="Rensing S."/>
            <person name="Lang D."/>
            <person name="Zimmer A."/>
            <person name="Terry A."/>
            <person name="Salamov A."/>
            <person name="Shapiro H."/>
            <person name="Nishiyama T."/>
            <person name="Perroud P.-F."/>
            <person name="Lindquist E."/>
            <person name="Kamisugi Y."/>
            <person name="Tanahashi T."/>
            <person name="Sakakibara K."/>
            <person name="Fujita T."/>
            <person name="Oishi K."/>
            <person name="Shin-I T."/>
            <person name="Kuroki Y."/>
            <person name="Toyoda A."/>
            <person name="Suzuki Y."/>
            <person name="Hashimoto A."/>
            <person name="Yamaguchi K."/>
            <person name="Sugano A."/>
            <person name="Kohara Y."/>
            <person name="Fujiyama A."/>
            <person name="Anterola A."/>
            <person name="Aoki S."/>
            <person name="Ashton N."/>
            <person name="Barbazuk W.B."/>
            <person name="Barker E."/>
            <person name="Bennetzen J."/>
            <person name="Bezanilla M."/>
            <person name="Blankenship R."/>
            <person name="Cho S.H."/>
            <person name="Dutcher S."/>
            <person name="Estelle M."/>
            <person name="Fawcett J.A."/>
            <person name="Gundlach H."/>
            <person name="Hanada K."/>
            <person name="Heyl A."/>
            <person name="Hicks K.A."/>
            <person name="Hugh J."/>
            <person name="Lohr M."/>
            <person name="Mayer K."/>
            <person name="Melkozernov A."/>
            <person name="Murata T."/>
            <person name="Nelson D."/>
            <person name="Pils B."/>
            <person name="Prigge M."/>
            <person name="Reiss B."/>
            <person name="Renner T."/>
            <person name="Rombauts S."/>
            <person name="Rushton P."/>
            <person name="Sanderfoot A."/>
            <person name="Schween G."/>
            <person name="Shiu S.-H."/>
            <person name="Stueber K."/>
            <person name="Theodoulou F.L."/>
            <person name="Tu H."/>
            <person name="Van de Peer Y."/>
            <person name="Verrier P.J."/>
            <person name="Waters E."/>
            <person name="Wood A."/>
            <person name="Yang L."/>
            <person name="Cove D."/>
            <person name="Cuming A."/>
            <person name="Hasebe M."/>
            <person name="Lucas S."/>
            <person name="Mishler D.B."/>
            <person name="Reski R."/>
            <person name="Grigoriev I."/>
            <person name="Quatrano R.S."/>
            <person name="Boore J.L."/>
        </authorList>
    </citation>
    <scope>NUCLEOTIDE SEQUENCE [LARGE SCALE GENOMIC DNA]</scope>
    <source>
        <strain evidence="10 11">cv. Gransden 2004</strain>
    </source>
</reference>
<keyword evidence="4" id="KW-0493">Microtubule</keyword>
<dbReference type="PANTHER" id="PTHR46372:SF2">
    <property type="entry name" value="PROTEIN WVD2-LIKE 3"/>
    <property type="match status" value="1"/>
</dbReference>
<keyword evidence="3" id="KW-0963">Cytoplasm</keyword>
<feature type="region of interest" description="Disordered" evidence="7">
    <location>
        <begin position="66"/>
        <end position="96"/>
    </location>
</feature>
<organism evidence="9">
    <name type="scientific">Physcomitrium patens</name>
    <name type="common">Spreading-leaved earth moss</name>
    <name type="synonym">Physcomitrella patens</name>
    <dbReference type="NCBI Taxonomy" id="3218"/>
    <lineage>
        <taxon>Eukaryota</taxon>
        <taxon>Viridiplantae</taxon>
        <taxon>Streptophyta</taxon>
        <taxon>Embryophyta</taxon>
        <taxon>Bryophyta</taxon>
        <taxon>Bryophytina</taxon>
        <taxon>Bryopsida</taxon>
        <taxon>Funariidae</taxon>
        <taxon>Funariales</taxon>
        <taxon>Funariaceae</taxon>
        <taxon>Physcomitrium</taxon>
    </lineage>
</organism>
<keyword evidence="11" id="KW-1185">Reference proteome</keyword>
<comment type="subcellular location">
    <subcellularLocation>
        <location evidence="1">Cytoplasm</location>
        <location evidence="1">Cytoskeleton</location>
    </subcellularLocation>
</comment>
<dbReference type="AlphaFoldDB" id="A0A2K1IV32"/>
<evidence type="ECO:0000256" key="4">
    <source>
        <dbReference type="ARBA" id="ARBA00022701"/>
    </source>
</evidence>
<dbReference type="EMBL" id="ABEU02000020">
    <property type="protein sequence ID" value="PNR33135.1"/>
    <property type="molecule type" value="Genomic_DNA"/>
</dbReference>
<evidence type="ECO:0000256" key="6">
    <source>
        <dbReference type="SAM" id="Coils"/>
    </source>
</evidence>
<name>A0A2K1IV32_PHYPA</name>
<feature type="domain" description="TPX2 C-terminal" evidence="8">
    <location>
        <begin position="429"/>
        <end position="477"/>
    </location>
</feature>
<dbReference type="Pfam" id="PF06886">
    <property type="entry name" value="TPX2"/>
    <property type="match status" value="1"/>
</dbReference>
<dbReference type="FunCoup" id="A0A2K1IV32">
    <property type="interactions" value="821"/>
</dbReference>
<reference evidence="9 11" key="2">
    <citation type="journal article" date="2018" name="Plant J.">
        <title>The Physcomitrella patens chromosome-scale assembly reveals moss genome structure and evolution.</title>
        <authorList>
            <person name="Lang D."/>
            <person name="Ullrich K.K."/>
            <person name="Murat F."/>
            <person name="Fuchs J."/>
            <person name="Jenkins J."/>
            <person name="Haas F.B."/>
            <person name="Piednoel M."/>
            <person name="Gundlach H."/>
            <person name="Van Bel M."/>
            <person name="Meyberg R."/>
            <person name="Vives C."/>
            <person name="Morata J."/>
            <person name="Symeonidi A."/>
            <person name="Hiss M."/>
            <person name="Muchero W."/>
            <person name="Kamisugi Y."/>
            <person name="Saleh O."/>
            <person name="Blanc G."/>
            <person name="Decker E.L."/>
            <person name="van Gessel N."/>
            <person name="Grimwood J."/>
            <person name="Hayes R.D."/>
            <person name="Graham S.W."/>
            <person name="Gunter L.E."/>
            <person name="McDaniel S.F."/>
            <person name="Hoernstein S.N.W."/>
            <person name="Larsson A."/>
            <person name="Li F.W."/>
            <person name="Perroud P.F."/>
            <person name="Phillips J."/>
            <person name="Ranjan P."/>
            <person name="Rokshar D.S."/>
            <person name="Rothfels C.J."/>
            <person name="Schneider L."/>
            <person name="Shu S."/>
            <person name="Stevenson D.W."/>
            <person name="Thummler F."/>
            <person name="Tillich M."/>
            <person name="Villarreal Aguilar J.C."/>
            <person name="Widiez T."/>
            <person name="Wong G.K."/>
            <person name="Wymore A."/>
            <person name="Zhang Y."/>
            <person name="Zimmer A.D."/>
            <person name="Quatrano R.S."/>
            <person name="Mayer K.F.X."/>
            <person name="Goodstein D."/>
            <person name="Casacuberta J.M."/>
            <person name="Vandepoele K."/>
            <person name="Reski R."/>
            <person name="Cuming A.C."/>
            <person name="Tuskan G.A."/>
            <person name="Maumus F."/>
            <person name="Salse J."/>
            <person name="Schmutz J."/>
            <person name="Rensing S.A."/>
        </authorList>
    </citation>
    <scope>NUCLEOTIDE SEQUENCE [LARGE SCALE GENOMIC DNA]</scope>
    <source>
        <strain evidence="10 11">cv. Gransden 2004</strain>
    </source>
</reference>
<protein>
    <recommendedName>
        <fullName evidence="8">TPX2 C-terminal domain-containing protein</fullName>
    </recommendedName>
</protein>
<dbReference type="InterPro" id="IPR044806">
    <property type="entry name" value="WVD2/WDL1-4"/>
</dbReference>
<dbReference type="InterPro" id="IPR027329">
    <property type="entry name" value="TPX2_C"/>
</dbReference>
<feature type="region of interest" description="Disordered" evidence="7">
    <location>
        <begin position="592"/>
        <end position="622"/>
    </location>
</feature>
<dbReference type="EnsemblPlants" id="Pp3c20_13190V3.1">
    <property type="protein sequence ID" value="Pp3c20_13190V3.1"/>
    <property type="gene ID" value="Pp3c20_13190"/>
</dbReference>
<feature type="compositionally biased region" description="Basic and acidic residues" evidence="7">
    <location>
        <begin position="83"/>
        <end position="96"/>
    </location>
</feature>
<evidence type="ECO:0000256" key="7">
    <source>
        <dbReference type="SAM" id="MobiDB-lite"/>
    </source>
</evidence>
<feature type="region of interest" description="Disordered" evidence="7">
    <location>
        <begin position="237"/>
        <end position="272"/>
    </location>
</feature>
<dbReference type="InParanoid" id="A0A2K1IV32"/>
<dbReference type="Gramene" id="Pp3c20_13190V3.1">
    <property type="protein sequence ID" value="Pp3c20_13190V3.1"/>
    <property type="gene ID" value="Pp3c20_13190"/>
</dbReference>
<evidence type="ECO:0000313" key="11">
    <source>
        <dbReference type="Proteomes" id="UP000006727"/>
    </source>
</evidence>
<dbReference type="GO" id="GO:0000226">
    <property type="term" value="P:microtubule cytoskeleton organization"/>
    <property type="evidence" value="ECO:0007669"/>
    <property type="project" value="InterPro"/>
</dbReference>
<accession>A0A2K1IV32</accession>
<evidence type="ECO:0000313" key="10">
    <source>
        <dbReference type="EnsemblPlants" id="Pp3c20_13190V3.1"/>
    </source>
</evidence>
<evidence type="ECO:0000256" key="2">
    <source>
        <dbReference type="ARBA" id="ARBA00005885"/>
    </source>
</evidence>
<feature type="region of interest" description="Disordered" evidence="7">
    <location>
        <begin position="482"/>
        <end position="520"/>
    </location>
</feature>
<feature type="coiled-coil region" evidence="6">
    <location>
        <begin position="425"/>
        <end position="452"/>
    </location>
</feature>
<evidence type="ECO:0000259" key="8">
    <source>
        <dbReference type="Pfam" id="PF06886"/>
    </source>
</evidence>